<dbReference type="AlphaFoldDB" id="B0XTF2"/>
<gene>
    <name evidence="2" type="ORF">AFUB_029200</name>
</gene>
<dbReference type="Proteomes" id="UP000001699">
    <property type="component" value="Unassembled WGS sequence"/>
</dbReference>
<feature type="compositionally biased region" description="Basic and acidic residues" evidence="1">
    <location>
        <begin position="30"/>
        <end position="45"/>
    </location>
</feature>
<dbReference type="EMBL" id="DS499595">
    <property type="protein sequence ID" value="EDP54861.1"/>
    <property type="molecule type" value="Genomic_DNA"/>
</dbReference>
<dbReference type="OrthoDB" id="2359117at2759"/>
<accession>B0XTF2</accession>
<evidence type="ECO:0000313" key="3">
    <source>
        <dbReference type="Proteomes" id="UP000001699"/>
    </source>
</evidence>
<feature type="compositionally biased region" description="Polar residues" evidence="1">
    <location>
        <begin position="46"/>
        <end position="59"/>
    </location>
</feature>
<proteinExistence type="predicted"/>
<reference evidence="2 3" key="1">
    <citation type="journal article" date="2008" name="PLoS Genet.">
        <title>Genomic islands in the pathogenic filamentous fungus Aspergillus fumigatus.</title>
        <authorList>
            <person name="Fedorova N.D."/>
            <person name="Khaldi N."/>
            <person name="Joardar V.S."/>
            <person name="Maiti R."/>
            <person name="Amedeo P."/>
            <person name="Anderson M.J."/>
            <person name="Crabtree J."/>
            <person name="Silva J.C."/>
            <person name="Badger J.H."/>
            <person name="Albarraq A."/>
            <person name="Angiuoli S."/>
            <person name="Bussey H."/>
            <person name="Bowyer P."/>
            <person name="Cotty P.J."/>
            <person name="Dyer P.S."/>
            <person name="Egan A."/>
            <person name="Galens K."/>
            <person name="Fraser-Liggett C.M."/>
            <person name="Haas B.J."/>
            <person name="Inman J.M."/>
            <person name="Kent R."/>
            <person name="Lemieux S."/>
            <person name="Malavazi I."/>
            <person name="Orvis J."/>
            <person name="Roemer T."/>
            <person name="Ronning C.M."/>
            <person name="Sundaram J.P."/>
            <person name="Sutton G."/>
            <person name="Turner G."/>
            <person name="Venter J.C."/>
            <person name="White O.R."/>
            <person name="Whitty B.R."/>
            <person name="Youngman P."/>
            <person name="Wolfe K.H."/>
            <person name="Goldman G.H."/>
            <person name="Wortman J.R."/>
            <person name="Jiang B."/>
            <person name="Denning D.W."/>
            <person name="Nierman W.C."/>
        </authorList>
    </citation>
    <scope>NUCLEOTIDE SEQUENCE [LARGE SCALE GENOMIC DNA]</scope>
    <source>
        <strain evidence="3">CBS 144.89 / FGSC A1163 / CEA10</strain>
    </source>
</reference>
<evidence type="ECO:0000313" key="2">
    <source>
        <dbReference type="EMBL" id="EDP54861.1"/>
    </source>
</evidence>
<dbReference type="VEuPathDB" id="FungiDB:AFUB_029200"/>
<sequence>MSGSNIDVPLPEHSTAHSTCLNDSFSAAGEDNHPVSESDKAHEVAKQTSHSPLGLTLQSPVARGEPVGSGSNLDFSHVSRGQLPEVGTLPGGSTAGSLPSLSSQRSNLTRGLSSPNPSSGQEHDVASSSGTERSPQLARSHKRTATGEIKPSNTSVHQTLMVRAGETRTLQTVRQSPRQIYLSSPISSLHTHGSHLLRGQTIYHLFPNQNTLPDHHSHLKECRQHRHSHLPQTLFQVVVAAPAAGGRIQIKHLKLHATSHRLMTGSIVSSMNLLMVHRRFSCREHLPSNRYLSRRRRHITACRGSQRIRKMHQWNKTPLKPYYSCPVLVIQLTTRVPRDSKVLRTSAKHAWLRLYNILASSWSFGFDLSGIRFHARSCTMTLFFAGHQIITFIAH</sequence>
<dbReference type="HOGENOM" id="CLU_698241_0_0_1"/>
<protein>
    <submittedName>
        <fullName evidence="2">Uncharacterized protein</fullName>
    </submittedName>
</protein>
<feature type="compositionally biased region" description="Polar residues" evidence="1">
    <location>
        <begin position="16"/>
        <end position="25"/>
    </location>
</feature>
<keyword evidence="3" id="KW-1185">Reference proteome</keyword>
<organism evidence="2 3">
    <name type="scientific">Aspergillus fumigatus (strain CBS 144.89 / FGSC A1163 / CEA10)</name>
    <name type="common">Neosartorya fumigata</name>
    <dbReference type="NCBI Taxonomy" id="451804"/>
    <lineage>
        <taxon>Eukaryota</taxon>
        <taxon>Fungi</taxon>
        <taxon>Dikarya</taxon>
        <taxon>Ascomycota</taxon>
        <taxon>Pezizomycotina</taxon>
        <taxon>Eurotiomycetes</taxon>
        <taxon>Eurotiomycetidae</taxon>
        <taxon>Eurotiales</taxon>
        <taxon>Aspergillaceae</taxon>
        <taxon>Aspergillus</taxon>
        <taxon>Aspergillus subgen. Fumigati</taxon>
    </lineage>
</organism>
<evidence type="ECO:0000256" key="1">
    <source>
        <dbReference type="SAM" id="MobiDB-lite"/>
    </source>
</evidence>
<feature type="compositionally biased region" description="Polar residues" evidence="1">
    <location>
        <begin position="95"/>
        <end position="134"/>
    </location>
</feature>
<name>B0XTF2_ASPFC</name>
<feature type="region of interest" description="Disordered" evidence="1">
    <location>
        <begin position="1"/>
        <end position="156"/>
    </location>
</feature>